<dbReference type="SUPFAM" id="SSF57716">
    <property type="entry name" value="Glucocorticoid receptor-like (DNA-binding domain)"/>
    <property type="match status" value="2"/>
</dbReference>
<comment type="subcellular location">
    <subcellularLocation>
        <location evidence="1">Nucleus</location>
    </subcellularLocation>
</comment>
<dbReference type="GO" id="GO:0005634">
    <property type="term" value="C:nucleus"/>
    <property type="evidence" value="ECO:0007669"/>
    <property type="project" value="UniProtKB-SubCell"/>
</dbReference>
<dbReference type="OrthoDB" id="515401at2759"/>
<dbReference type="PANTHER" id="PTHR10071">
    <property type="entry name" value="TRANSCRIPTION FACTOR GATA FAMILY MEMBER"/>
    <property type="match status" value="1"/>
</dbReference>
<feature type="domain" description="GATA-type" evidence="11">
    <location>
        <begin position="141"/>
        <end position="198"/>
    </location>
</feature>
<dbReference type="Pfam" id="PF00320">
    <property type="entry name" value="GATA"/>
    <property type="match status" value="2"/>
</dbReference>
<accession>A0A3N4M310</accession>
<keyword evidence="4" id="KW-0862">Zinc</keyword>
<dbReference type="SMART" id="SM00401">
    <property type="entry name" value="ZnF_GATA"/>
    <property type="match status" value="2"/>
</dbReference>
<keyword evidence="6" id="KW-0534">Nitrate assimilation</keyword>
<evidence type="ECO:0000256" key="3">
    <source>
        <dbReference type="ARBA" id="ARBA00022771"/>
    </source>
</evidence>
<evidence type="ECO:0000256" key="6">
    <source>
        <dbReference type="ARBA" id="ARBA00023063"/>
    </source>
</evidence>
<reference evidence="12 13" key="1">
    <citation type="journal article" date="2018" name="Nat. Ecol. Evol.">
        <title>Pezizomycetes genomes reveal the molecular basis of ectomycorrhizal truffle lifestyle.</title>
        <authorList>
            <person name="Murat C."/>
            <person name="Payen T."/>
            <person name="Noel B."/>
            <person name="Kuo A."/>
            <person name="Morin E."/>
            <person name="Chen J."/>
            <person name="Kohler A."/>
            <person name="Krizsan K."/>
            <person name="Balestrini R."/>
            <person name="Da Silva C."/>
            <person name="Montanini B."/>
            <person name="Hainaut M."/>
            <person name="Levati E."/>
            <person name="Barry K.W."/>
            <person name="Belfiori B."/>
            <person name="Cichocki N."/>
            <person name="Clum A."/>
            <person name="Dockter R.B."/>
            <person name="Fauchery L."/>
            <person name="Guy J."/>
            <person name="Iotti M."/>
            <person name="Le Tacon F."/>
            <person name="Lindquist E.A."/>
            <person name="Lipzen A."/>
            <person name="Malagnac F."/>
            <person name="Mello A."/>
            <person name="Molinier V."/>
            <person name="Miyauchi S."/>
            <person name="Poulain J."/>
            <person name="Riccioni C."/>
            <person name="Rubini A."/>
            <person name="Sitrit Y."/>
            <person name="Splivallo R."/>
            <person name="Traeger S."/>
            <person name="Wang M."/>
            <person name="Zifcakova L."/>
            <person name="Wipf D."/>
            <person name="Zambonelli A."/>
            <person name="Paolocci F."/>
            <person name="Nowrousian M."/>
            <person name="Ottonello S."/>
            <person name="Baldrian P."/>
            <person name="Spatafora J.W."/>
            <person name="Henrissat B."/>
            <person name="Nagy L.G."/>
            <person name="Aury J.M."/>
            <person name="Wincker P."/>
            <person name="Grigoriev I.V."/>
            <person name="Bonfante P."/>
            <person name="Martin F.M."/>
        </authorList>
    </citation>
    <scope>NUCLEOTIDE SEQUENCE [LARGE SCALE GENOMIC DNA]</scope>
    <source>
        <strain evidence="12 13">ATCC MYA-4762</strain>
    </source>
</reference>
<dbReference type="PRINTS" id="PR00619">
    <property type="entry name" value="GATAZNFINGER"/>
</dbReference>
<evidence type="ECO:0000313" key="12">
    <source>
        <dbReference type="EMBL" id="RPB29430.1"/>
    </source>
</evidence>
<dbReference type="FunFam" id="3.30.50.10:FF:000039">
    <property type="entry name" value="Siderophore transcription factor SreA"/>
    <property type="match status" value="1"/>
</dbReference>
<dbReference type="PROSITE" id="PS00344">
    <property type="entry name" value="GATA_ZN_FINGER_1"/>
    <property type="match status" value="2"/>
</dbReference>
<feature type="domain" description="GATA-type" evidence="11">
    <location>
        <begin position="297"/>
        <end position="325"/>
    </location>
</feature>
<keyword evidence="13" id="KW-1185">Reference proteome</keyword>
<evidence type="ECO:0000259" key="11">
    <source>
        <dbReference type="PROSITE" id="PS50114"/>
    </source>
</evidence>
<dbReference type="InterPro" id="IPR039355">
    <property type="entry name" value="Transcription_factor_GATA"/>
</dbReference>
<keyword evidence="5" id="KW-0805">Transcription regulation</keyword>
<name>A0A3N4M310_9PEZI</name>
<dbReference type="EMBL" id="ML121527">
    <property type="protein sequence ID" value="RPB29430.1"/>
    <property type="molecule type" value="Genomic_DNA"/>
</dbReference>
<evidence type="ECO:0000256" key="9">
    <source>
        <dbReference type="PROSITE-ProRule" id="PRU00094"/>
    </source>
</evidence>
<dbReference type="GO" id="GO:0008270">
    <property type="term" value="F:zinc ion binding"/>
    <property type="evidence" value="ECO:0007669"/>
    <property type="project" value="UniProtKB-KW"/>
</dbReference>
<feature type="compositionally biased region" description="Low complexity" evidence="10">
    <location>
        <begin position="267"/>
        <end position="283"/>
    </location>
</feature>
<evidence type="ECO:0000256" key="2">
    <source>
        <dbReference type="ARBA" id="ARBA00022723"/>
    </source>
</evidence>
<keyword evidence="3 9" id="KW-0863">Zinc-finger</keyword>
<feature type="compositionally biased region" description="Polar residues" evidence="10">
    <location>
        <begin position="119"/>
        <end position="130"/>
    </location>
</feature>
<dbReference type="GO" id="GO:0045944">
    <property type="term" value="P:positive regulation of transcription by RNA polymerase II"/>
    <property type="evidence" value="ECO:0007669"/>
    <property type="project" value="TreeGrafter"/>
</dbReference>
<keyword evidence="7" id="KW-0804">Transcription</keyword>
<dbReference type="Proteomes" id="UP000267821">
    <property type="component" value="Unassembled WGS sequence"/>
</dbReference>
<evidence type="ECO:0000256" key="4">
    <source>
        <dbReference type="ARBA" id="ARBA00022833"/>
    </source>
</evidence>
<keyword evidence="8" id="KW-0539">Nucleus</keyword>
<evidence type="ECO:0000256" key="8">
    <source>
        <dbReference type="ARBA" id="ARBA00023242"/>
    </source>
</evidence>
<dbReference type="PANTHER" id="PTHR10071:SF281">
    <property type="entry name" value="BOX A-BINDING FACTOR-RELATED"/>
    <property type="match status" value="1"/>
</dbReference>
<feature type="region of interest" description="Disordered" evidence="10">
    <location>
        <begin position="118"/>
        <end position="146"/>
    </location>
</feature>
<evidence type="ECO:0000256" key="7">
    <source>
        <dbReference type="ARBA" id="ARBA00023163"/>
    </source>
</evidence>
<dbReference type="InterPro" id="IPR013088">
    <property type="entry name" value="Znf_NHR/GATA"/>
</dbReference>
<dbReference type="GO" id="GO:0000978">
    <property type="term" value="F:RNA polymerase II cis-regulatory region sequence-specific DNA binding"/>
    <property type="evidence" value="ECO:0007669"/>
    <property type="project" value="TreeGrafter"/>
</dbReference>
<protein>
    <recommendedName>
        <fullName evidence="11">GATA-type domain-containing protein</fullName>
    </recommendedName>
</protein>
<gene>
    <name evidence="12" type="ORF">L211DRAFT_13981</name>
</gene>
<feature type="region of interest" description="Disordered" evidence="10">
    <location>
        <begin position="254"/>
        <end position="285"/>
    </location>
</feature>
<dbReference type="AlphaFoldDB" id="A0A3N4M310"/>
<organism evidence="12 13">
    <name type="scientific">Terfezia boudieri ATCC MYA-4762</name>
    <dbReference type="NCBI Taxonomy" id="1051890"/>
    <lineage>
        <taxon>Eukaryota</taxon>
        <taxon>Fungi</taxon>
        <taxon>Dikarya</taxon>
        <taxon>Ascomycota</taxon>
        <taxon>Pezizomycotina</taxon>
        <taxon>Pezizomycetes</taxon>
        <taxon>Pezizales</taxon>
        <taxon>Pezizaceae</taxon>
        <taxon>Terfezia</taxon>
    </lineage>
</organism>
<sequence>MASAAETATSPNSPSLQALAASSTAVVMNVASEAINASTAQIPLVPLGIRPISPPTDPSLRDNTPLPQITMSAQNHDRQEPQTTQEQLLQTGLGEGVGGPSGSGPIGAIVGTVDVPPETQETQFGSSLSSPAPEAKSPNNTPVGQICSNCGTTRTPLWRRAPDGQTICNACGLYLKARNTQRPMTLKRPPHGTTLNTTQTGAGATYVAVDVTEGSCPGGGKCNGTGGAEGCNGCPAYNNRVAKSAQLTVGCGGSGAGASSPVPTHPGPVESSPSPSPGAVARSEPVPSANTTVVVACQNCGTTITPLWRRDEFGNTICNACGTSA</sequence>
<dbReference type="InterPro" id="IPR000679">
    <property type="entry name" value="Znf_GATA"/>
</dbReference>
<keyword evidence="2" id="KW-0479">Metal-binding</keyword>
<feature type="compositionally biased region" description="Polar residues" evidence="10">
    <location>
        <begin position="137"/>
        <end position="146"/>
    </location>
</feature>
<dbReference type="InParanoid" id="A0A3N4M310"/>
<dbReference type="Gene3D" id="3.30.50.10">
    <property type="entry name" value="Erythroid Transcription Factor GATA-1, subunit A"/>
    <property type="match status" value="2"/>
</dbReference>
<dbReference type="STRING" id="1051890.A0A3N4M310"/>
<evidence type="ECO:0000256" key="10">
    <source>
        <dbReference type="SAM" id="MobiDB-lite"/>
    </source>
</evidence>
<proteinExistence type="predicted"/>
<evidence type="ECO:0000313" key="13">
    <source>
        <dbReference type="Proteomes" id="UP000267821"/>
    </source>
</evidence>
<evidence type="ECO:0000256" key="5">
    <source>
        <dbReference type="ARBA" id="ARBA00023015"/>
    </source>
</evidence>
<dbReference type="GO" id="GO:0000122">
    <property type="term" value="P:negative regulation of transcription by RNA polymerase II"/>
    <property type="evidence" value="ECO:0007669"/>
    <property type="project" value="TreeGrafter"/>
</dbReference>
<dbReference type="CDD" id="cd00202">
    <property type="entry name" value="ZnF_GATA"/>
    <property type="match status" value="2"/>
</dbReference>
<dbReference type="PROSITE" id="PS50114">
    <property type="entry name" value="GATA_ZN_FINGER_2"/>
    <property type="match status" value="2"/>
</dbReference>
<evidence type="ECO:0000256" key="1">
    <source>
        <dbReference type="ARBA" id="ARBA00004123"/>
    </source>
</evidence>
<dbReference type="GO" id="GO:0000981">
    <property type="term" value="F:DNA-binding transcription factor activity, RNA polymerase II-specific"/>
    <property type="evidence" value="ECO:0007669"/>
    <property type="project" value="TreeGrafter"/>
</dbReference>